<evidence type="ECO:0000313" key="2">
    <source>
        <dbReference type="Proteomes" id="UP000799118"/>
    </source>
</evidence>
<dbReference type="AlphaFoldDB" id="A0A6A4GQJ0"/>
<keyword evidence="2" id="KW-1185">Reference proteome</keyword>
<accession>A0A6A4GQJ0</accession>
<dbReference type="Proteomes" id="UP000799118">
    <property type="component" value="Unassembled WGS sequence"/>
</dbReference>
<gene>
    <name evidence="1" type="ORF">BT96DRAFT_947912</name>
</gene>
<name>A0A6A4GQJ0_9AGAR</name>
<protein>
    <submittedName>
        <fullName evidence="1">Uncharacterized protein</fullName>
    </submittedName>
</protein>
<proteinExistence type="predicted"/>
<reference evidence="1" key="1">
    <citation type="journal article" date="2019" name="Environ. Microbiol.">
        <title>Fungal ecological strategies reflected in gene transcription - a case study of two litter decomposers.</title>
        <authorList>
            <person name="Barbi F."/>
            <person name="Kohler A."/>
            <person name="Barry K."/>
            <person name="Baskaran P."/>
            <person name="Daum C."/>
            <person name="Fauchery L."/>
            <person name="Ihrmark K."/>
            <person name="Kuo A."/>
            <person name="LaButti K."/>
            <person name="Lipzen A."/>
            <person name="Morin E."/>
            <person name="Grigoriev I.V."/>
            <person name="Henrissat B."/>
            <person name="Lindahl B."/>
            <person name="Martin F."/>
        </authorList>
    </citation>
    <scope>NUCLEOTIDE SEQUENCE</scope>
    <source>
        <strain evidence="1">JB14</strain>
    </source>
</reference>
<dbReference type="EMBL" id="ML769765">
    <property type="protein sequence ID" value="KAE9388039.1"/>
    <property type="molecule type" value="Genomic_DNA"/>
</dbReference>
<sequence length="256" mass="28765">MTLFRARFCRSFWGPRLLKAVKDLLKALQGRVHGELIAKAGGERKLDKSWSYTAAPTGIRGYLSNQSASKALFLSASAPSISNCHVDAYDRQSHIQTFDPRALLGKSWCGIPYSSPKQRVETSSLELWNPNDLDIAKRNEFAKLGQRCGWLDVVRTFSASKPLKIYNPDRLRGISGRVSLSAALEIFWAVKRRKLWSSGHNVDVLLYSAISMKSYGEKGPFVPISLIWRESKLGTSARQWYNTFEDIAVFSSNVSK</sequence>
<evidence type="ECO:0000313" key="1">
    <source>
        <dbReference type="EMBL" id="KAE9388039.1"/>
    </source>
</evidence>
<organism evidence="1 2">
    <name type="scientific">Gymnopus androsaceus JB14</name>
    <dbReference type="NCBI Taxonomy" id="1447944"/>
    <lineage>
        <taxon>Eukaryota</taxon>
        <taxon>Fungi</taxon>
        <taxon>Dikarya</taxon>
        <taxon>Basidiomycota</taxon>
        <taxon>Agaricomycotina</taxon>
        <taxon>Agaricomycetes</taxon>
        <taxon>Agaricomycetidae</taxon>
        <taxon>Agaricales</taxon>
        <taxon>Marasmiineae</taxon>
        <taxon>Omphalotaceae</taxon>
        <taxon>Gymnopus</taxon>
    </lineage>
</organism>